<dbReference type="Proteomes" id="UP000183317">
    <property type="component" value="Unassembled WGS sequence"/>
</dbReference>
<keyword evidence="1" id="KW-1133">Transmembrane helix</keyword>
<protein>
    <recommendedName>
        <fullName evidence="4">DUF5671 domain-containing protein</fullName>
    </recommendedName>
</protein>
<accession>A0A1F5MGI3</accession>
<feature type="transmembrane region" description="Helical" evidence="1">
    <location>
        <begin position="105"/>
        <end position="123"/>
    </location>
</feature>
<evidence type="ECO:0000313" key="3">
    <source>
        <dbReference type="Proteomes" id="UP000183317"/>
    </source>
</evidence>
<reference evidence="2 3" key="1">
    <citation type="journal article" date="2016" name="Nat. Commun.">
        <title>Thousands of microbial genomes shed light on interconnected biogeochemical processes in an aquifer system.</title>
        <authorList>
            <person name="Anantharaman K."/>
            <person name="Brown C.T."/>
            <person name="Hug L.A."/>
            <person name="Sharon I."/>
            <person name="Castelle C.J."/>
            <person name="Probst A.J."/>
            <person name="Thomas B.C."/>
            <person name="Singh A."/>
            <person name="Wilkins M.J."/>
            <person name="Karaoz U."/>
            <person name="Brodie E.L."/>
            <person name="Williams K.H."/>
            <person name="Hubbard S.S."/>
            <person name="Banfield J.F."/>
        </authorList>
    </citation>
    <scope>NUCLEOTIDE SEQUENCE [LARGE SCALE GENOMIC DNA]</scope>
</reference>
<sequence length="129" mass="14352">MSGKTIATIYFYIISAASLALIVIGIFNAVNFGINSTQYDKYPLRYNAPGNCESYPYKGAPYPAMDVRGEVSTPSADELDKQKKACLTQEEFDRKQHKIDDIKNSITFTLVGIILFGIHFPMARSKSNS</sequence>
<keyword evidence="1" id="KW-0812">Transmembrane</keyword>
<organism evidence="2 3">
    <name type="scientific">Candidatus Daviesbacteria bacterium RIFCSPLOWO2_02_FULL_36_8</name>
    <dbReference type="NCBI Taxonomy" id="1797793"/>
    <lineage>
        <taxon>Bacteria</taxon>
        <taxon>Candidatus Daviesiibacteriota</taxon>
    </lineage>
</organism>
<evidence type="ECO:0000256" key="1">
    <source>
        <dbReference type="SAM" id="Phobius"/>
    </source>
</evidence>
<keyword evidence="1" id="KW-0472">Membrane</keyword>
<evidence type="ECO:0008006" key="4">
    <source>
        <dbReference type="Google" id="ProtNLM"/>
    </source>
</evidence>
<dbReference type="AlphaFoldDB" id="A0A1F5MGI3"/>
<dbReference type="EMBL" id="MFDU01000013">
    <property type="protein sequence ID" value="OGE64476.1"/>
    <property type="molecule type" value="Genomic_DNA"/>
</dbReference>
<feature type="transmembrane region" description="Helical" evidence="1">
    <location>
        <begin position="9"/>
        <end position="34"/>
    </location>
</feature>
<evidence type="ECO:0000313" key="2">
    <source>
        <dbReference type="EMBL" id="OGE64476.1"/>
    </source>
</evidence>
<name>A0A1F5MGI3_9BACT</name>
<gene>
    <name evidence="2" type="ORF">A3J13_01360</name>
</gene>
<comment type="caution">
    <text evidence="2">The sequence shown here is derived from an EMBL/GenBank/DDBJ whole genome shotgun (WGS) entry which is preliminary data.</text>
</comment>
<proteinExistence type="predicted"/>